<accession>A0AAD4I8R8</accession>
<dbReference type="GO" id="GO:0005524">
    <property type="term" value="F:ATP binding"/>
    <property type="evidence" value="ECO:0007669"/>
    <property type="project" value="UniProtKB-KW"/>
</dbReference>
<proteinExistence type="inferred from homology"/>
<keyword evidence="16" id="KW-1185">Reference proteome</keyword>
<dbReference type="InterPro" id="IPR050747">
    <property type="entry name" value="Mitochondrial_chaperone_BCS1"/>
</dbReference>
<keyword evidence="4 12" id="KW-0547">Nucleotide-binding</keyword>
<evidence type="ECO:0000313" key="15">
    <source>
        <dbReference type="EMBL" id="KAG9190542.1"/>
    </source>
</evidence>
<evidence type="ECO:0000256" key="11">
    <source>
        <dbReference type="ARBA" id="ARBA00048778"/>
    </source>
</evidence>
<evidence type="ECO:0000256" key="1">
    <source>
        <dbReference type="ARBA" id="ARBA00004434"/>
    </source>
</evidence>
<dbReference type="PROSITE" id="PS00674">
    <property type="entry name" value="AAA"/>
    <property type="match status" value="1"/>
</dbReference>
<feature type="domain" description="AAA+ ATPase" evidence="14">
    <location>
        <begin position="301"/>
        <end position="468"/>
    </location>
</feature>
<dbReference type="InterPro" id="IPR014851">
    <property type="entry name" value="BCS1_N"/>
</dbReference>
<dbReference type="InterPro" id="IPR003593">
    <property type="entry name" value="AAA+_ATPase"/>
</dbReference>
<feature type="region of interest" description="Disordered" evidence="13">
    <location>
        <begin position="549"/>
        <end position="574"/>
    </location>
</feature>
<dbReference type="Proteomes" id="UP001199106">
    <property type="component" value="Unassembled WGS sequence"/>
</dbReference>
<dbReference type="Pfam" id="PF25426">
    <property type="entry name" value="AAA_lid_BCS1"/>
    <property type="match status" value="1"/>
</dbReference>
<dbReference type="InterPro" id="IPR003959">
    <property type="entry name" value="ATPase_AAA_core"/>
</dbReference>
<dbReference type="SUPFAM" id="SSF52540">
    <property type="entry name" value="P-loop containing nucleoside triphosphate hydrolases"/>
    <property type="match status" value="1"/>
</dbReference>
<keyword evidence="10" id="KW-0472">Membrane</keyword>
<evidence type="ECO:0000313" key="16">
    <source>
        <dbReference type="Proteomes" id="UP001199106"/>
    </source>
</evidence>
<reference evidence="15" key="1">
    <citation type="submission" date="2021-07" db="EMBL/GenBank/DDBJ databases">
        <title>Genome Resource of American Ginseng Black Spot Pathogen Alternaria panax.</title>
        <authorList>
            <person name="Qiu C."/>
            <person name="Wang W."/>
            <person name="Liu Z."/>
        </authorList>
    </citation>
    <scope>NUCLEOTIDE SEQUENCE</scope>
    <source>
        <strain evidence="15">BNCC115425</strain>
    </source>
</reference>
<keyword evidence="3" id="KW-0812">Transmembrane</keyword>
<dbReference type="InterPro" id="IPR057495">
    <property type="entry name" value="AAA_lid_BCS1"/>
</dbReference>
<organism evidence="15 16">
    <name type="scientific">Alternaria panax</name>
    <dbReference type="NCBI Taxonomy" id="48097"/>
    <lineage>
        <taxon>Eukaryota</taxon>
        <taxon>Fungi</taxon>
        <taxon>Dikarya</taxon>
        <taxon>Ascomycota</taxon>
        <taxon>Pezizomycotina</taxon>
        <taxon>Dothideomycetes</taxon>
        <taxon>Pleosporomycetidae</taxon>
        <taxon>Pleosporales</taxon>
        <taxon>Pleosporineae</taxon>
        <taxon>Pleosporaceae</taxon>
        <taxon>Alternaria</taxon>
        <taxon>Alternaria sect. Panax</taxon>
    </lineage>
</organism>
<evidence type="ECO:0000256" key="9">
    <source>
        <dbReference type="ARBA" id="ARBA00023128"/>
    </source>
</evidence>
<evidence type="ECO:0000256" key="7">
    <source>
        <dbReference type="ARBA" id="ARBA00022840"/>
    </source>
</evidence>
<dbReference type="PANTHER" id="PTHR23070">
    <property type="entry name" value="BCS1 AAA-TYPE ATPASE"/>
    <property type="match status" value="1"/>
</dbReference>
<dbReference type="Gene3D" id="3.40.50.300">
    <property type="entry name" value="P-loop containing nucleotide triphosphate hydrolases"/>
    <property type="match status" value="1"/>
</dbReference>
<dbReference type="Pfam" id="PF08740">
    <property type="entry name" value="BCS1_N"/>
    <property type="match status" value="1"/>
</dbReference>
<dbReference type="EMBL" id="JAANER010000004">
    <property type="protein sequence ID" value="KAG9190542.1"/>
    <property type="molecule type" value="Genomic_DNA"/>
</dbReference>
<dbReference type="SMART" id="SM00382">
    <property type="entry name" value="AAA"/>
    <property type="match status" value="1"/>
</dbReference>
<dbReference type="AlphaFoldDB" id="A0AAD4I8R8"/>
<dbReference type="InterPro" id="IPR027417">
    <property type="entry name" value="P-loop_NTPase"/>
</dbReference>
<keyword evidence="5" id="KW-0999">Mitochondrion inner membrane</keyword>
<name>A0AAD4I8R8_9PLEO</name>
<dbReference type="InterPro" id="IPR003960">
    <property type="entry name" value="ATPase_AAA_CS"/>
</dbReference>
<evidence type="ECO:0000256" key="13">
    <source>
        <dbReference type="SAM" id="MobiDB-lite"/>
    </source>
</evidence>
<dbReference type="GO" id="GO:0016887">
    <property type="term" value="F:ATP hydrolysis activity"/>
    <property type="evidence" value="ECO:0007669"/>
    <property type="project" value="InterPro"/>
</dbReference>
<evidence type="ECO:0000256" key="6">
    <source>
        <dbReference type="ARBA" id="ARBA00022801"/>
    </source>
</evidence>
<evidence type="ECO:0000256" key="5">
    <source>
        <dbReference type="ARBA" id="ARBA00022792"/>
    </source>
</evidence>
<feature type="region of interest" description="Disordered" evidence="13">
    <location>
        <begin position="392"/>
        <end position="412"/>
    </location>
</feature>
<keyword evidence="7 12" id="KW-0067">ATP-binding</keyword>
<keyword evidence="9" id="KW-0496">Mitochondrion</keyword>
<dbReference type="GO" id="GO:0005743">
    <property type="term" value="C:mitochondrial inner membrane"/>
    <property type="evidence" value="ECO:0007669"/>
    <property type="project" value="UniProtKB-SubCell"/>
</dbReference>
<keyword evidence="8" id="KW-1133">Transmembrane helix</keyword>
<evidence type="ECO:0000256" key="10">
    <source>
        <dbReference type="ARBA" id="ARBA00023136"/>
    </source>
</evidence>
<evidence type="ECO:0000256" key="2">
    <source>
        <dbReference type="ARBA" id="ARBA00007448"/>
    </source>
</evidence>
<evidence type="ECO:0000256" key="12">
    <source>
        <dbReference type="RuleBase" id="RU003651"/>
    </source>
</evidence>
<evidence type="ECO:0000256" key="4">
    <source>
        <dbReference type="ARBA" id="ARBA00022741"/>
    </source>
</evidence>
<evidence type="ECO:0000256" key="8">
    <source>
        <dbReference type="ARBA" id="ARBA00022989"/>
    </source>
</evidence>
<evidence type="ECO:0000259" key="14">
    <source>
        <dbReference type="SMART" id="SM00382"/>
    </source>
</evidence>
<gene>
    <name evidence="15" type="ORF">G6011_08630</name>
</gene>
<keyword evidence="6" id="KW-0378">Hydrolase</keyword>
<dbReference type="Pfam" id="PF00004">
    <property type="entry name" value="AAA"/>
    <property type="match status" value="2"/>
</dbReference>
<evidence type="ECO:0000256" key="3">
    <source>
        <dbReference type="ARBA" id="ARBA00022692"/>
    </source>
</evidence>
<comment type="similarity">
    <text evidence="2">Belongs to the AAA ATPase family. BCS1 subfamily.</text>
</comment>
<comment type="subcellular location">
    <subcellularLocation>
        <location evidence="1">Mitochondrion inner membrane</location>
        <topology evidence="1">Single-pass membrane protein</topology>
    </subcellularLocation>
</comment>
<comment type="caution">
    <text evidence="15">The sequence shown here is derived from an EMBL/GenBank/DDBJ whole genome shotgun (WGS) entry which is preliminary data.</text>
</comment>
<protein>
    <recommendedName>
        <fullName evidence="14">AAA+ ATPase domain-containing protein</fullName>
    </recommendedName>
</protein>
<sequence>MSDPSADLMFPPGTASQLWPEPLNTPGFIPHHLKRSATGQFPILEIIQRLLYRFKPSGIGDLEKILALVGLYQAVQPVYTHLKNLFIWAFTVQLTIPETDAVAREVLAWMGAEVILNSHTRSAMLVTGGMQDPNDEFHRRMMAARNPGTAADKSAEEVLCLPPIGTRLFWVGFRPYIFSRRGGHGYHNNNGMTGNILNDDGQLQHSLTIMTLGWSLKPLRDFTRLCHEFRIKNLTGTTTVYFAGDRTTDPYGNGWQSVSKAIRRLDTIDMDETIKSDLVRDAEYYYSDESRSYFADCGIPYRRGYLFHGPPGTGKSSFSAALAGHLSCDIYHINLSTGSISDGTLHRLFLGLPRKCVVVLEDIDSAGIGREQGPSDDRTEALQRAQSAIESAHSLTDAMGPAPQLTNHGRRIPRSNTVTLSGLLNAIDGNASQEGRLLIMTSNAPDTLDAALTRPGRIDKKVYFGNMDSSACKSIFKRLIGRSAFAHDSAFTVEQIEQWAADFAHRMPNSIFSPAQVQNYLQGCRGDPIKALEGIDAWIAENKLDAKGSDDARNTAQYGGAPAVSVEEIPDGSE</sequence>
<comment type="catalytic activity">
    <reaction evidence="11">
        <text>ATP + H2O = ADP + phosphate + H(+)</text>
        <dbReference type="Rhea" id="RHEA:13065"/>
        <dbReference type="ChEBI" id="CHEBI:15377"/>
        <dbReference type="ChEBI" id="CHEBI:15378"/>
        <dbReference type="ChEBI" id="CHEBI:30616"/>
        <dbReference type="ChEBI" id="CHEBI:43474"/>
        <dbReference type="ChEBI" id="CHEBI:456216"/>
    </reaction>
    <physiologicalReaction direction="left-to-right" evidence="11">
        <dbReference type="Rhea" id="RHEA:13066"/>
    </physiologicalReaction>
</comment>